<comment type="caution">
    <text evidence="1">The sequence shown here is derived from an EMBL/GenBank/DDBJ whole genome shotgun (WGS) entry which is preliminary data.</text>
</comment>
<dbReference type="RefSeq" id="WP_413781735.1">
    <property type="nucleotide sequence ID" value="NZ_JAUOZS010000001.1"/>
</dbReference>
<sequence length="145" mass="16247">MRTAIIGWLAVILLLTGIGHLARPFLDNYNDDDNAFAREYAGEMLLGLERISAEADKLAGSQAAGDYYLDAAERLDRSKQAAVHLKGDLAYDFVYAFACAEEWCRASAEARYRPRDAAAPRRARDALARARAEFTAISRKDYKRR</sequence>
<name>A0ABU3P2L8_9FIRM</name>
<evidence type="ECO:0000313" key="2">
    <source>
        <dbReference type="Proteomes" id="UP001254848"/>
    </source>
</evidence>
<organism evidence="1 2">
    <name type="scientific">Anaeroselena agilis</name>
    <dbReference type="NCBI Taxonomy" id="3063788"/>
    <lineage>
        <taxon>Bacteria</taxon>
        <taxon>Bacillati</taxon>
        <taxon>Bacillota</taxon>
        <taxon>Negativicutes</taxon>
        <taxon>Acetonemataceae</taxon>
        <taxon>Anaeroselena</taxon>
    </lineage>
</organism>
<dbReference type="EMBL" id="JAUOZS010000001">
    <property type="protein sequence ID" value="MDT8903275.1"/>
    <property type="molecule type" value="Genomic_DNA"/>
</dbReference>
<protein>
    <recommendedName>
        <fullName evidence="3">DUF4398 domain-containing protein</fullName>
    </recommendedName>
</protein>
<evidence type="ECO:0000313" key="1">
    <source>
        <dbReference type="EMBL" id="MDT8903275.1"/>
    </source>
</evidence>
<keyword evidence="2" id="KW-1185">Reference proteome</keyword>
<accession>A0ABU3P2L8</accession>
<reference evidence="1 2" key="1">
    <citation type="submission" date="2023-07" db="EMBL/GenBank/DDBJ databases">
        <title>The novel representative of Negativicutes class, Anaeroselena agilis gen. nov. sp. nov.</title>
        <authorList>
            <person name="Prokofeva M.I."/>
            <person name="Elcheninov A.G."/>
            <person name="Klyukina A."/>
            <person name="Kublanov I.V."/>
            <person name="Frolov E.N."/>
            <person name="Podosokorskaya O.A."/>
        </authorList>
    </citation>
    <scope>NUCLEOTIDE SEQUENCE [LARGE SCALE GENOMIC DNA]</scope>
    <source>
        <strain evidence="1 2">4137-cl</strain>
    </source>
</reference>
<gene>
    <name evidence="1" type="ORF">Q4T40_18730</name>
</gene>
<dbReference type="Proteomes" id="UP001254848">
    <property type="component" value="Unassembled WGS sequence"/>
</dbReference>
<proteinExistence type="predicted"/>
<evidence type="ECO:0008006" key="3">
    <source>
        <dbReference type="Google" id="ProtNLM"/>
    </source>
</evidence>